<feature type="region of interest" description="Disordered" evidence="1">
    <location>
        <begin position="224"/>
        <end position="260"/>
    </location>
</feature>
<dbReference type="GeneID" id="18816582"/>
<feature type="domain" description="SWI/SNF and RSC complexes subunit Ssr4 N-terminal" evidence="2">
    <location>
        <begin position="14"/>
        <end position="145"/>
    </location>
</feature>
<proteinExistence type="predicted"/>
<dbReference type="Proteomes" id="UP000008064">
    <property type="component" value="Unassembled WGS sequence"/>
</dbReference>
<evidence type="ECO:0000313" key="3">
    <source>
        <dbReference type="EMBL" id="EGO23453.1"/>
    </source>
</evidence>
<organism>
    <name type="scientific">Serpula lacrymans var. lacrymans (strain S7.9)</name>
    <name type="common">Dry rot fungus</name>
    <dbReference type="NCBI Taxonomy" id="578457"/>
    <lineage>
        <taxon>Eukaryota</taxon>
        <taxon>Fungi</taxon>
        <taxon>Dikarya</taxon>
        <taxon>Basidiomycota</taxon>
        <taxon>Agaricomycotina</taxon>
        <taxon>Agaricomycetes</taxon>
        <taxon>Agaricomycetidae</taxon>
        <taxon>Boletales</taxon>
        <taxon>Coniophorineae</taxon>
        <taxon>Serpulaceae</taxon>
        <taxon>Serpula</taxon>
    </lineage>
</organism>
<dbReference type="AlphaFoldDB" id="F8P080"/>
<gene>
    <name evidence="3" type="ORF">SERLADRAFT_449838</name>
</gene>
<feature type="compositionally biased region" description="Basic and acidic residues" evidence="1">
    <location>
        <begin position="224"/>
        <end position="237"/>
    </location>
</feature>
<name>F8P080_SERL9</name>
<dbReference type="GO" id="GO:0006338">
    <property type="term" value="P:chromatin remodeling"/>
    <property type="evidence" value="ECO:0007669"/>
    <property type="project" value="InterPro"/>
</dbReference>
<dbReference type="HOGENOM" id="CLU_044238_0_0_1"/>
<evidence type="ECO:0000256" key="1">
    <source>
        <dbReference type="SAM" id="MobiDB-lite"/>
    </source>
</evidence>
<feature type="region of interest" description="Disordered" evidence="1">
    <location>
        <begin position="332"/>
        <end position="351"/>
    </location>
</feature>
<dbReference type="KEGG" id="sla:SERLADRAFT_449838"/>
<feature type="compositionally biased region" description="Basic and acidic residues" evidence="1">
    <location>
        <begin position="332"/>
        <end position="341"/>
    </location>
</feature>
<dbReference type="RefSeq" id="XP_007319215.1">
    <property type="nucleotide sequence ID" value="XM_007319153.1"/>
</dbReference>
<dbReference type="InterPro" id="IPR013859">
    <property type="entry name" value="Ssr4_N"/>
</dbReference>
<evidence type="ECO:0000259" key="2">
    <source>
        <dbReference type="Pfam" id="PF08549"/>
    </source>
</evidence>
<reference evidence="3" key="1">
    <citation type="submission" date="2011-04" db="EMBL/GenBank/DDBJ databases">
        <title>Evolution of plant cell wall degrading machinery underlies the functional diversity of forest fungi.</title>
        <authorList>
            <consortium name="US DOE Joint Genome Institute (JGI-PGF)"/>
            <person name="Eastwood D.C."/>
            <person name="Floudas D."/>
            <person name="Binder M."/>
            <person name="Majcherczyk A."/>
            <person name="Schneider P."/>
            <person name="Aerts A."/>
            <person name="Asiegbu F.O."/>
            <person name="Baker S.E."/>
            <person name="Barry K."/>
            <person name="Bendiksby M."/>
            <person name="Blumentritt M."/>
            <person name="Coutinho P.M."/>
            <person name="Cullen D."/>
            <person name="Cullen D."/>
            <person name="Gathman A."/>
            <person name="Goodell B."/>
            <person name="Henrissat B."/>
            <person name="Ihrmark K."/>
            <person name="Kauserud H."/>
            <person name="Kohler A."/>
            <person name="LaButti K."/>
            <person name="Lapidus A."/>
            <person name="Lavin J.L."/>
            <person name="Lee Y.-H."/>
            <person name="Lindquist E."/>
            <person name="Lilly W."/>
            <person name="Lucas S."/>
            <person name="Morin E."/>
            <person name="Murat C."/>
            <person name="Oguiza J.A."/>
            <person name="Park J."/>
            <person name="Pisabarro A.G."/>
            <person name="Riley R."/>
            <person name="Rosling A."/>
            <person name="Salamov A."/>
            <person name="Schmidt O."/>
            <person name="Schmutz J."/>
            <person name="Skrede I."/>
            <person name="Stenlid J."/>
            <person name="Wiebenga A."/>
            <person name="Xie X."/>
            <person name="Kues U."/>
            <person name="Hibbett D.S."/>
            <person name="Hoffmeister D."/>
            <person name="Hogberg N."/>
            <person name="Martin F."/>
            <person name="Grigoriev I.V."/>
            <person name="Watkinson S.C."/>
        </authorList>
    </citation>
    <scope>NUCLEOTIDE SEQUENCE</scope>
    <source>
        <strain evidence="3">S7.9</strain>
    </source>
</reference>
<accession>F8P080</accession>
<sequence>MSFQQMPPDTPCLRYPETPGLHQTVTYEAAINMLLRAIQLSQNVPYTWNYIDKPQDGQVVLIFLNNLAAFPNDGIRYQDQETRYTIPAGSTRELEVMEIKYGFVPNSQDTSAWRLRRRYRLHKGGHPQIVLVHYTRGPPIQIIPSLLNQPVRQYPLRQISDPPVYVMGEKAGQKVYPGPGGGQIQGLPSGAPSGPMPPIGMGMGGMNINTQAMLAQQNMNMEALERRRERERGRERSSSMGGRPPPPRVDEDDSADESEFISTRTLALTRFRRNHELMEEVFKQAAFGNKKSSPPPSPYSIFDKSELDTKAAKLSEEIELLKTKAAVRKASRAEKSYESDQTHVAMDIADS</sequence>
<dbReference type="OrthoDB" id="5321006at2759"/>
<protein>
    <recommendedName>
        <fullName evidence="2">SWI/SNF and RSC complexes subunit Ssr4 N-terminal domain-containing protein</fullName>
    </recommendedName>
</protein>
<dbReference type="Pfam" id="PF08549">
    <property type="entry name" value="SWI-SNF_Ssr4_N"/>
    <property type="match status" value="1"/>
</dbReference>
<dbReference type="EMBL" id="GL945435">
    <property type="protein sequence ID" value="EGO23453.1"/>
    <property type="molecule type" value="Genomic_DNA"/>
</dbReference>
<feature type="compositionally biased region" description="Acidic residues" evidence="1">
    <location>
        <begin position="250"/>
        <end position="259"/>
    </location>
</feature>